<gene>
    <name evidence="12" type="ORF">RIMI_LOCUS12241439</name>
</gene>
<feature type="region of interest" description="Disordered" evidence="10">
    <location>
        <begin position="250"/>
        <end position="291"/>
    </location>
</feature>
<dbReference type="EMBL" id="CAUEEQ010028783">
    <property type="protein sequence ID" value="CAJ0948667.1"/>
    <property type="molecule type" value="Genomic_DNA"/>
</dbReference>
<evidence type="ECO:0000313" key="12">
    <source>
        <dbReference type="EMBL" id="CAJ0948667.1"/>
    </source>
</evidence>
<sequence>MEAAVLRVKRKRGAEPAGALIIQCKRPRAEEEDSEEKEDSKEKEGAEAAAVRTQVFKLAATVSSQNEPLQKYVQEAISRDHDTRLHRPPIGNLQQIQRDLRASRDAERQARRYRLVSSLRPKCEEEEDGKSDNSQPASPADKPVPDTAEASEKAEADSKGKNEETFQVFDIEQEETEKETGDLKVSDPETIVCNSMKMIRERLAVSPGGHGSEHREDPEEFVYDIYYAESSPNNWIQAILSVQPYQYEQELMLEDDEPDEVYEDEDDENEENNWRNDYPDEEDEESSDREERYRGNFTCNKLLIHRAALWTSDPTICY</sequence>
<organism evidence="12 13">
    <name type="scientific">Ranitomeya imitator</name>
    <name type="common">mimic poison frog</name>
    <dbReference type="NCBI Taxonomy" id="111125"/>
    <lineage>
        <taxon>Eukaryota</taxon>
        <taxon>Metazoa</taxon>
        <taxon>Chordata</taxon>
        <taxon>Craniata</taxon>
        <taxon>Vertebrata</taxon>
        <taxon>Euteleostomi</taxon>
        <taxon>Amphibia</taxon>
        <taxon>Batrachia</taxon>
        <taxon>Anura</taxon>
        <taxon>Neobatrachia</taxon>
        <taxon>Hyloidea</taxon>
        <taxon>Dendrobatidae</taxon>
        <taxon>Dendrobatinae</taxon>
        <taxon>Ranitomeya</taxon>
    </lineage>
</organism>
<comment type="function">
    <text evidence="1">Directs RNA polymerase II nuclear import.</text>
</comment>
<evidence type="ECO:0000256" key="3">
    <source>
        <dbReference type="ARBA" id="ARBA00004496"/>
    </source>
</evidence>
<dbReference type="InterPro" id="IPR040218">
    <property type="entry name" value="SLC7A6OS"/>
</dbReference>
<evidence type="ECO:0000259" key="11">
    <source>
        <dbReference type="Pfam" id="PF08574"/>
    </source>
</evidence>
<name>A0ABN9LRG3_9NEOB</name>
<dbReference type="Proteomes" id="UP001176940">
    <property type="component" value="Unassembled WGS sequence"/>
</dbReference>
<evidence type="ECO:0000313" key="13">
    <source>
        <dbReference type="Proteomes" id="UP001176940"/>
    </source>
</evidence>
<keyword evidence="8" id="KW-0653">Protein transport</keyword>
<evidence type="ECO:0000256" key="1">
    <source>
        <dbReference type="ARBA" id="ARBA00003202"/>
    </source>
</evidence>
<evidence type="ECO:0000256" key="10">
    <source>
        <dbReference type="SAM" id="MobiDB-lite"/>
    </source>
</evidence>
<proteinExistence type="inferred from homology"/>
<feature type="compositionally biased region" description="Basic and acidic residues" evidence="10">
    <location>
        <begin position="150"/>
        <end position="164"/>
    </location>
</feature>
<comment type="subcellular location">
    <subcellularLocation>
        <location evidence="3">Cytoplasm</location>
    </subcellularLocation>
    <subcellularLocation>
        <location evidence="2">Nucleus</location>
    </subcellularLocation>
</comment>
<dbReference type="InterPro" id="IPR013883">
    <property type="entry name" value="TF_Iwr1_dom"/>
</dbReference>
<keyword evidence="9" id="KW-0539">Nucleus</keyword>
<protein>
    <recommendedName>
        <fullName evidence="5">Probable RNA polymerase II nuclear localization protein SLC7A6OS</fullName>
    </recommendedName>
</protein>
<feature type="compositionally biased region" description="Basic and acidic residues" evidence="10">
    <location>
        <begin position="178"/>
        <end position="187"/>
    </location>
</feature>
<feature type="compositionally biased region" description="Basic and acidic residues" evidence="10">
    <location>
        <begin position="98"/>
        <end position="110"/>
    </location>
</feature>
<dbReference type="Pfam" id="PF08574">
    <property type="entry name" value="Iwr1"/>
    <property type="match status" value="1"/>
</dbReference>
<reference evidence="12" key="1">
    <citation type="submission" date="2023-07" db="EMBL/GenBank/DDBJ databases">
        <authorList>
            <person name="Stuckert A."/>
        </authorList>
    </citation>
    <scope>NUCLEOTIDE SEQUENCE</scope>
</reference>
<dbReference type="PANTHER" id="PTHR31196">
    <property type="entry name" value="RNA POLYMERASE II NUCLEAR LOCALIZATION PROTEIN SLC7A6OS-RELATED"/>
    <property type="match status" value="1"/>
</dbReference>
<accession>A0ABN9LRG3</accession>
<evidence type="ECO:0000256" key="2">
    <source>
        <dbReference type="ARBA" id="ARBA00004123"/>
    </source>
</evidence>
<keyword evidence="13" id="KW-1185">Reference proteome</keyword>
<evidence type="ECO:0000256" key="4">
    <source>
        <dbReference type="ARBA" id="ARBA00010218"/>
    </source>
</evidence>
<comment type="similarity">
    <text evidence="4">Belongs to the IWR1/SLC7A6OS family.</text>
</comment>
<evidence type="ECO:0000256" key="8">
    <source>
        <dbReference type="ARBA" id="ARBA00022927"/>
    </source>
</evidence>
<feature type="domain" description="Transcription factor Iwr1" evidence="11">
    <location>
        <begin position="219"/>
        <end position="282"/>
    </location>
</feature>
<dbReference type="PANTHER" id="PTHR31196:SF2">
    <property type="entry name" value="RNA POLYMERASE II NUCLEAR LOCALIZATION PROTEIN SLC7A6OS-RELATED"/>
    <property type="match status" value="1"/>
</dbReference>
<comment type="caution">
    <text evidence="12">The sequence shown here is derived from an EMBL/GenBank/DDBJ whole genome shotgun (WGS) entry which is preliminary data.</text>
</comment>
<feature type="region of interest" description="Disordered" evidence="10">
    <location>
        <begin position="1"/>
        <end position="47"/>
    </location>
</feature>
<evidence type="ECO:0000256" key="9">
    <source>
        <dbReference type="ARBA" id="ARBA00023242"/>
    </source>
</evidence>
<keyword evidence="6" id="KW-0813">Transport</keyword>
<evidence type="ECO:0000256" key="7">
    <source>
        <dbReference type="ARBA" id="ARBA00022490"/>
    </source>
</evidence>
<evidence type="ECO:0000256" key="6">
    <source>
        <dbReference type="ARBA" id="ARBA00022448"/>
    </source>
</evidence>
<feature type="compositionally biased region" description="Acidic residues" evidence="10">
    <location>
        <begin position="251"/>
        <end position="271"/>
    </location>
</feature>
<evidence type="ECO:0000256" key="5">
    <source>
        <dbReference type="ARBA" id="ARBA00017036"/>
    </source>
</evidence>
<feature type="compositionally biased region" description="Acidic residues" evidence="10">
    <location>
        <begin position="279"/>
        <end position="288"/>
    </location>
</feature>
<keyword evidence="7" id="KW-0963">Cytoplasm</keyword>
<feature type="region of interest" description="Disordered" evidence="10">
    <location>
        <begin position="80"/>
        <end position="189"/>
    </location>
</feature>